<dbReference type="SUPFAM" id="SSF54171">
    <property type="entry name" value="DNA-binding domain"/>
    <property type="match status" value="1"/>
</dbReference>
<keyword evidence="2" id="KW-0378">Hydrolase</keyword>
<evidence type="ECO:0000256" key="1">
    <source>
        <dbReference type="ARBA" id="ARBA00022723"/>
    </source>
</evidence>
<dbReference type="EMBL" id="BGPR01000031">
    <property type="protein sequence ID" value="GBL83018.1"/>
    <property type="molecule type" value="Genomic_DNA"/>
</dbReference>
<accession>A0A4Y2ATG4</accession>
<dbReference type="Gene3D" id="3.30.420.10">
    <property type="entry name" value="Ribonuclease H-like superfamily/Ribonuclease H"/>
    <property type="match status" value="1"/>
</dbReference>
<dbReference type="GO" id="GO:0016787">
    <property type="term" value="F:hydrolase activity"/>
    <property type="evidence" value="ECO:0007669"/>
    <property type="project" value="UniProtKB-KW"/>
</dbReference>
<dbReference type="InterPro" id="IPR016177">
    <property type="entry name" value="DNA-bd_dom_sf"/>
</dbReference>
<evidence type="ECO:0000259" key="3">
    <source>
        <dbReference type="PROSITE" id="PS50994"/>
    </source>
</evidence>
<dbReference type="InterPro" id="IPR012337">
    <property type="entry name" value="RNaseH-like_sf"/>
</dbReference>
<sequence>MRSDNGLEFCHKEFENFLTKLGIKMERTSLYTTEQNGIAEKFNRAAMDGVRAMLQDSSLQPKFWAEALLTFVHAKNRCEHKLTSPLTPNEIWSGFKPSGYRVFLPNENKVIETIHVYIDESKNGVRSLFGKNKQYEYAKFNLNSVNEFEDLDDSNCTKLLDKLSPLDIEDWTRKEYTKTRSKQMYVYYCPPSSKTKLKSLNEVRKYCKENKMTFEPEKFNFKATTKYSDKNKNSENDSRSEGSNLDEIYKTLEYECYNSELPKTFEDTQRSKDKEKWDFAKREELNMMKTRKVWELVDPPANKTIIGSKWVYNIKHDEENKPKKYKARLVALGFKQKAGIDYGETFSLVVNISIVKLMFIVLVSLLGWNHVQLDVKSAYLYGKLNEKVYLKQPPGFIVKDAESKVYLLHKALYGLHQSSHHTKSSSIVKIHKRLSINLNTALKGFLLAHQLAC</sequence>
<dbReference type="Pfam" id="PF07727">
    <property type="entry name" value="RVT_2"/>
    <property type="match status" value="1"/>
</dbReference>
<dbReference type="PANTHER" id="PTHR42648">
    <property type="entry name" value="TRANSPOSASE, PUTATIVE-RELATED"/>
    <property type="match status" value="1"/>
</dbReference>
<dbReference type="GO" id="GO:0003677">
    <property type="term" value="F:DNA binding"/>
    <property type="evidence" value="ECO:0007669"/>
    <property type="project" value="InterPro"/>
</dbReference>
<evidence type="ECO:0000313" key="5">
    <source>
        <dbReference type="Proteomes" id="UP000499080"/>
    </source>
</evidence>
<dbReference type="Pfam" id="PF01429">
    <property type="entry name" value="MBD"/>
    <property type="match status" value="1"/>
</dbReference>
<dbReference type="InterPro" id="IPR039537">
    <property type="entry name" value="Retrotran_Ty1/copia-like"/>
</dbReference>
<reference evidence="4 5" key="1">
    <citation type="journal article" date="2019" name="Sci. Rep.">
        <title>Orb-weaving spider Araneus ventricosus genome elucidates the spidroin gene catalogue.</title>
        <authorList>
            <person name="Kono N."/>
            <person name="Nakamura H."/>
            <person name="Ohtoshi R."/>
            <person name="Moran D.A.P."/>
            <person name="Shinohara A."/>
            <person name="Yoshida Y."/>
            <person name="Fujiwara M."/>
            <person name="Mori M."/>
            <person name="Tomita M."/>
            <person name="Arakawa K."/>
        </authorList>
    </citation>
    <scope>NUCLEOTIDE SEQUENCE [LARGE SCALE GENOMIC DNA]</scope>
</reference>
<dbReference type="GO" id="GO:0046872">
    <property type="term" value="F:metal ion binding"/>
    <property type="evidence" value="ECO:0007669"/>
    <property type="project" value="UniProtKB-KW"/>
</dbReference>
<evidence type="ECO:0000313" key="4">
    <source>
        <dbReference type="EMBL" id="GBL83018.1"/>
    </source>
</evidence>
<dbReference type="Proteomes" id="UP000499080">
    <property type="component" value="Unassembled WGS sequence"/>
</dbReference>
<feature type="domain" description="Integrase catalytic" evidence="3">
    <location>
        <begin position="1"/>
        <end position="96"/>
    </location>
</feature>
<dbReference type="InterPro" id="IPR013103">
    <property type="entry name" value="RVT_2"/>
</dbReference>
<organism evidence="4 5">
    <name type="scientific">Araneus ventricosus</name>
    <name type="common">Orbweaver spider</name>
    <name type="synonym">Epeira ventricosa</name>
    <dbReference type="NCBI Taxonomy" id="182803"/>
    <lineage>
        <taxon>Eukaryota</taxon>
        <taxon>Metazoa</taxon>
        <taxon>Ecdysozoa</taxon>
        <taxon>Arthropoda</taxon>
        <taxon>Chelicerata</taxon>
        <taxon>Arachnida</taxon>
        <taxon>Araneae</taxon>
        <taxon>Araneomorphae</taxon>
        <taxon>Entelegynae</taxon>
        <taxon>Araneoidea</taxon>
        <taxon>Araneidae</taxon>
        <taxon>Araneus</taxon>
    </lineage>
</organism>
<dbReference type="InterPro" id="IPR001584">
    <property type="entry name" value="Integrase_cat-core"/>
</dbReference>
<keyword evidence="5" id="KW-1185">Reference proteome</keyword>
<dbReference type="AlphaFoldDB" id="A0A4Y2ATG4"/>
<dbReference type="GO" id="GO:0015074">
    <property type="term" value="P:DNA integration"/>
    <property type="evidence" value="ECO:0007669"/>
    <property type="project" value="InterPro"/>
</dbReference>
<comment type="caution">
    <text evidence="4">The sequence shown here is derived from an EMBL/GenBank/DDBJ whole genome shotgun (WGS) entry which is preliminary data.</text>
</comment>
<dbReference type="InterPro" id="IPR036397">
    <property type="entry name" value="RNaseH_sf"/>
</dbReference>
<dbReference type="InterPro" id="IPR001739">
    <property type="entry name" value="Methyl_CpG_DNA-bd"/>
</dbReference>
<keyword evidence="1" id="KW-0479">Metal-binding</keyword>
<evidence type="ECO:0000256" key="2">
    <source>
        <dbReference type="ARBA" id="ARBA00022801"/>
    </source>
</evidence>
<gene>
    <name evidence="4" type="primary">GIP_237</name>
    <name evidence="4" type="ORF">AVEN_165254_1</name>
</gene>
<dbReference type="Gene3D" id="3.30.890.10">
    <property type="entry name" value="Methyl-cpg-binding Protein 2, Chain A"/>
    <property type="match status" value="1"/>
</dbReference>
<dbReference type="PANTHER" id="PTHR42648:SF24">
    <property type="entry name" value="INTEGRASE CATALYTIC DOMAIN-CONTAINING PROTEIN"/>
    <property type="match status" value="1"/>
</dbReference>
<name>A0A4Y2ATG4_ARAVE</name>
<dbReference type="PROSITE" id="PS50994">
    <property type="entry name" value="INTEGRASE"/>
    <property type="match status" value="1"/>
</dbReference>
<proteinExistence type="predicted"/>
<protein>
    <submittedName>
        <fullName evidence="4">Copia protein</fullName>
    </submittedName>
</protein>
<dbReference type="OrthoDB" id="2783063at2759"/>
<dbReference type="SUPFAM" id="SSF53098">
    <property type="entry name" value="Ribonuclease H-like"/>
    <property type="match status" value="1"/>
</dbReference>